<dbReference type="FunFam" id="1.20.120.310:FF:000002">
    <property type="entry name" value="Sulfhydryl oxidase"/>
    <property type="match status" value="1"/>
</dbReference>
<evidence type="ECO:0000256" key="1">
    <source>
        <dbReference type="ARBA" id="ARBA00001974"/>
    </source>
</evidence>
<dbReference type="InterPro" id="IPR017905">
    <property type="entry name" value="ERV/ALR_sulphydryl_oxidase"/>
</dbReference>
<dbReference type="PANTHER" id="PTHR12645:SF0">
    <property type="entry name" value="FAD-LINKED SULFHYDRYL OXIDASE ALR"/>
    <property type="match status" value="1"/>
</dbReference>
<sequence>MNEKPKLDDCGTCTDFQDWMNQSKDKLKEKVGAKLDRVADDEPQKSYYTECPLFRNQLGRATWSYLHTMAAYYPSNPSQIEQTKMKDFIDTFAKTFPCKHCSTDFQEEVEKNPPRVENNEQLSKWFCEQHNVVNQKLGKAEFDCDRVFERWKFGYSKNPKCKGYL</sequence>
<keyword evidence="9" id="KW-1185">Reference proteome</keyword>
<feature type="domain" description="ERV/ALR sulfhydryl oxidase" evidence="7">
    <location>
        <begin position="51"/>
        <end position="151"/>
    </location>
</feature>
<evidence type="ECO:0000256" key="4">
    <source>
        <dbReference type="ARBA" id="ARBA00023002"/>
    </source>
</evidence>
<evidence type="ECO:0000256" key="3">
    <source>
        <dbReference type="ARBA" id="ARBA00022827"/>
    </source>
</evidence>
<dbReference type="PANTHER" id="PTHR12645">
    <property type="entry name" value="ALR/ERV"/>
    <property type="match status" value="1"/>
</dbReference>
<protein>
    <recommendedName>
        <fullName evidence="6">Sulfhydryl oxidase</fullName>
        <ecNumber evidence="6">1.8.3.2</ecNumber>
    </recommendedName>
</protein>
<reference evidence="8 9" key="1">
    <citation type="journal article" date="2018" name="Sci. Rep.">
        <title>Genomic signatures of local adaptation to the degree of environmental predictability in rotifers.</title>
        <authorList>
            <person name="Franch-Gras L."/>
            <person name="Hahn C."/>
            <person name="Garcia-Roger E.M."/>
            <person name="Carmona M.J."/>
            <person name="Serra M."/>
            <person name="Gomez A."/>
        </authorList>
    </citation>
    <scope>NUCLEOTIDE SEQUENCE [LARGE SCALE GENOMIC DNA]</scope>
    <source>
        <strain evidence="8">HYR1</strain>
    </source>
</reference>
<dbReference type="EMBL" id="REGN01009441">
    <property type="protein sequence ID" value="RNA01159.1"/>
    <property type="molecule type" value="Genomic_DNA"/>
</dbReference>
<dbReference type="GO" id="GO:0050660">
    <property type="term" value="F:flavin adenine dinucleotide binding"/>
    <property type="evidence" value="ECO:0007669"/>
    <property type="project" value="TreeGrafter"/>
</dbReference>
<dbReference type="InterPro" id="IPR036774">
    <property type="entry name" value="ERV/ALR_sulphydryl_oxid_sf"/>
</dbReference>
<proteinExistence type="predicted"/>
<dbReference type="OrthoDB" id="17199at2759"/>
<dbReference type="STRING" id="10195.A0A3M7PQH8"/>
<name>A0A3M7PQH8_BRAPC</name>
<keyword evidence="3 6" id="KW-0274">FAD</keyword>
<keyword evidence="2 6" id="KW-0285">Flavoprotein</keyword>
<evidence type="ECO:0000256" key="2">
    <source>
        <dbReference type="ARBA" id="ARBA00022630"/>
    </source>
</evidence>
<dbReference type="InterPro" id="IPR039799">
    <property type="entry name" value="ALR/ERV"/>
</dbReference>
<comment type="catalytic activity">
    <reaction evidence="6">
        <text>2 R'C(R)SH + O2 = R'C(R)S-S(R)CR' + H2O2</text>
        <dbReference type="Rhea" id="RHEA:17357"/>
        <dbReference type="ChEBI" id="CHEBI:15379"/>
        <dbReference type="ChEBI" id="CHEBI:16240"/>
        <dbReference type="ChEBI" id="CHEBI:16520"/>
        <dbReference type="ChEBI" id="CHEBI:17412"/>
        <dbReference type="EC" id="1.8.3.2"/>
    </reaction>
</comment>
<accession>A0A3M7PQH8</accession>
<dbReference type="Pfam" id="PF04777">
    <property type="entry name" value="Evr1_Alr"/>
    <property type="match status" value="1"/>
</dbReference>
<dbReference type="Proteomes" id="UP000276133">
    <property type="component" value="Unassembled WGS sequence"/>
</dbReference>
<evidence type="ECO:0000313" key="9">
    <source>
        <dbReference type="Proteomes" id="UP000276133"/>
    </source>
</evidence>
<evidence type="ECO:0000256" key="6">
    <source>
        <dbReference type="RuleBase" id="RU371123"/>
    </source>
</evidence>
<dbReference type="EC" id="1.8.3.2" evidence="6"/>
<dbReference type="AlphaFoldDB" id="A0A3M7PQH8"/>
<gene>
    <name evidence="8" type="ORF">BpHYR1_027766</name>
</gene>
<evidence type="ECO:0000259" key="7">
    <source>
        <dbReference type="PROSITE" id="PS51324"/>
    </source>
</evidence>
<comment type="cofactor">
    <cofactor evidence="1 6">
        <name>FAD</name>
        <dbReference type="ChEBI" id="CHEBI:57692"/>
    </cofactor>
</comment>
<comment type="caution">
    <text evidence="8">The sequence shown here is derived from an EMBL/GenBank/DDBJ whole genome shotgun (WGS) entry which is preliminary data.</text>
</comment>
<evidence type="ECO:0000313" key="8">
    <source>
        <dbReference type="EMBL" id="RNA01159.1"/>
    </source>
</evidence>
<keyword evidence="5" id="KW-1015">Disulfide bond</keyword>
<dbReference type="Gene3D" id="1.20.120.310">
    <property type="entry name" value="ERV/ALR sulfhydryl oxidase domain"/>
    <property type="match status" value="1"/>
</dbReference>
<organism evidence="8 9">
    <name type="scientific">Brachionus plicatilis</name>
    <name type="common">Marine rotifer</name>
    <name type="synonym">Brachionus muelleri</name>
    <dbReference type="NCBI Taxonomy" id="10195"/>
    <lineage>
        <taxon>Eukaryota</taxon>
        <taxon>Metazoa</taxon>
        <taxon>Spiralia</taxon>
        <taxon>Gnathifera</taxon>
        <taxon>Rotifera</taxon>
        <taxon>Eurotatoria</taxon>
        <taxon>Monogononta</taxon>
        <taxon>Pseudotrocha</taxon>
        <taxon>Ploima</taxon>
        <taxon>Brachionidae</taxon>
        <taxon>Brachionus</taxon>
    </lineage>
</organism>
<dbReference type="GO" id="GO:0016971">
    <property type="term" value="F:flavin-dependent sulfhydryl oxidase activity"/>
    <property type="evidence" value="ECO:0007669"/>
    <property type="project" value="InterPro"/>
</dbReference>
<dbReference type="GO" id="GO:0005739">
    <property type="term" value="C:mitochondrion"/>
    <property type="evidence" value="ECO:0007669"/>
    <property type="project" value="TreeGrafter"/>
</dbReference>
<keyword evidence="4 6" id="KW-0560">Oxidoreductase</keyword>
<dbReference type="PROSITE" id="PS51324">
    <property type="entry name" value="ERV_ALR"/>
    <property type="match status" value="1"/>
</dbReference>
<dbReference type="SUPFAM" id="SSF69000">
    <property type="entry name" value="FAD-dependent thiol oxidase"/>
    <property type="match status" value="1"/>
</dbReference>
<evidence type="ECO:0000256" key="5">
    <source>
        <dbReference type="ARBA" id="ARBA00023157"/>
    </source>
</evidence>